<dbReference type="EMBL" id="DVNJ01000024">
    <property type="protein sequence ID" value="HIU63045.1"/>
    <property type="molecule type" value="Genomic_DNA"/>
</dbReference>
<dbReference type="AlphaFoldDB" id="A0A9D1MMU5"/>
<feature type="transmembrane region" description="Helical" evidence="5">
    <location>
        <begin position="6"/>
        <end position="27"/>
    </location>
</feature>
<sequence>MFLLCQISAISIAGFVILGLFVLLGLWKGAIRMLLDLLVIGLSVAAGALAVKPIRNALAEQDYFGLEWLESILSGNLAFIVVGFATLIVLLIIKAIIMHFVDKKGGKVKGALQVVNKLAGAVLGGGIGFLAFGFVLLCYVSVITVLKYEGDMDAAVASLDSVSSWMMENNVFQKIVDALTQVKDSIVDAAAGAALLS</sequence>
<evidence type="ECO:0000256" key="4">
    <source>
        <dbReference type="ARBA" id="ARBA00023136"/>
    </source>
</evidence>
<evidence type="ECO:0000256" key="1">
    <source>
        <dbReference type="ARBA" id="ARBA00004141"/>
    </source>
</evidence>
<feature type="transmembrane region" description="Helical" evidence="5">
    <location>
        <begin position="118"/>
        <end position="142"/>
    </location>
</feature>
<protein>
    <submittedName>
        <fullName evidence="6">CvpA family protein</fullName>
    </submittedName>
</protein>
<accession>A0A9D1MMU5</accession>
<dbReference type="GO" id="GO:0009403">
    <property type="term" value="P:toxin biosynthetic process"/>
    <property type="evidence" value="ECO:0007669"/>
    <property type="project" value="InterPro"/>
</dbReference>
<dbReference type="Proteomes" id="UP000824145">
    <property type="component" value="Unassembled WGS sequence"/>
</dbReference>
<reference evidence="6" key="1">
    <citation type="submission" date="2020-10" db="EMBL/GenBank/DDBJ databases">
        <authorList>
            <person name="Gilroy R."/>
        </authorList>
    </citation>
    <scope>NUCLEOTIDE SEQUENCE</scope>
    <source>
        <strain evidence="6">9366</strain>
    </source>
</reference>
<keyword evidence="2 5" id="KW-0812">Transmembrane</keyword>
<evidence type="ECO:0000256" key="3">
    <source>
        <dbReference type="ARBA" id="ARBA00022989"/>
    </source>
</evidence>
<evidence type="ECO:0000256" key="2">
    <source>
        <dbReference type="ARBA" id="ARBA00022692"/>
    </source>
</evidence>
<name>A0A9D1MMU5_9FIRM</name>
<feature type="transmembrane region" description="Helical" evidence="5">
    <location>
        <begin position="34"/>
        <end position="51"/>
    </location>
</feature>
<dbReference type="InterPro" id="IPR003825">
    <property type="entry name" value="Colicin-V_CvpA"/>
</dbReference>
<evidence type="ECO:0000256" key="5">
    <source>
        <dbReference type="SAM" id="Phobius"/>
    </source>
</evidence>
<comment type="caution">
    <text evidence="6">The sequence shown here is derived from an EMBL/GenBank/DDBJ whole genome shotgun (WGS) entry which is preliminary data.</text>
</comment>
<evidence type="ECO:0000313" key="6">
    <source>
        <dbReference type="EMBL" id="HIU63045.1"/>
    </source>
</evidence>
<comment type="subcellular location">
    <subcellularLocation>
        <location evidence="1">Membrane</location>
        <topology evidence="1">Multi-pass membrane protein</topology>
    </subcellularLocation>
</comment>
<organism evidence="6 7">
    <name type="scientific">Candidatus Caccalectryoclostridium excrementigallinarum</name>
    <dbReference type="NCBI Taxonomy" id="2840710"/>
    <lineage>
        <taxon>Bacteria</taxon>
        <taxon>Bacillati</taxon>
        <taxon>Bacillota</taxon>
        <taxon>Clostridia</taxon>
        <taxon>Christensenellales</taxon>
        <taxon>Christensenellaceae</taxon>
        <taxon>Christensenellaceae incertae sedis</taxon>
        <taxon>Candidatus Caccalectryoclostridium</taxon>
    </lineage>
</organism>
<proteinExistence type="predicted"/>
<evidence type="ECO:0000313" key="7">
    <source>
        <dbReference type="Proteomes" id="UP000824145"/>
    </source>
</evidence>
<feature type="transmembrane region" description="Helical" evidence="5">
    <location>
        <begin position="71"/>
        <end position="97"/>
    </location>
</feature>
<dbReference type="GO" id="GO:0016020">
    <property type="term" value="C:membrane"/>
    <property type="evidence" value="ECO:0007669"/>
    <property type="project" value="UniProtKB-SubCell"/>
</dbReference>
<dbReference type="Pfam" id="PF02674">
    <property type="entry name" value="Colicin_V"/>
    <property type="match status" value="1"/>
</dbReference>
<keyword evidence="4 5" id="KW-0472">Membrane</keyword>
<reference evidence="6" key="2">
    <citation type="journal article" date="2021" name="PeerJ">
        <title>Extensive microbial diversity within the chicken gut microbiome revealed by metagenomics and culture.</title>
        <authorList>
            <person name="Gilroy R."/>
            <person name="Ravi A."/>
            <person name="Getino M."/>
            <person name="Pursley I."/>
            <person name="Horton D.L."/>
            <person name="Alikhan N.F."/>
            <person name="Baker D."/>
            <person name="Gharbi K."/>
            <person name="Hall N."/>
            <person name="Watson M."/>
            <person name="Adriaenssens E.M."/>
            <person name="Foster-Nyarko E."/>
            <person name="Jarju S."/>
            <person name="Secka A."/>
            <person name="Antonio M."/>
            <person name="Oren A."/>
            <person name="Chaudhuri R.R."/>
            <person name="La Ragione R."/>
            <person name="Hildebrand F."/>
            <person name="Pallen M.J."/>
        </authorList>
    </citation>
    <scope>NUCLEOTIDE SEQUENCE</scope>
    <source>
        <strain evidence="6">9366</strain>
    </source>
</reference>
<keyword evidence="3 5" id="KW-1133">Transmembrane helix</keyword>
<gene>
    <name evidence="6" type="ORF">IAB07_04700</name>
</gene>